<dbReference type="Pfam" id="PF20329">
    <property type="entry name" value="DUF6624"/>
    <property type="match status" value="1"/>
</dbReference>
<reference evidence="2" key="1">
    <citation type="journal article" date="2019" name="Int. J. Syst. Evol. Microbiol.">
        <title>The Global Catalogue of Microorganisms (GCM) 10K type strain sequencing project: providing services to taxonomists for standard genome sequencing and annotation.</title>
        <authorList>
            <consortium name="The Broad Institute Genomics Platform"/>
            <consortium name="The Broad Institute Genome Sequencing Center for Infectious Disease"/>
            <person name="Wu L."/>
            <person name="Ma J."/>
        </authorList>
    </citation>
    <scope>NUCLEOTIDE SEQUENCE [LARGE SCALE GENOMIC DNA]</scope>
    <source>
        <strain evidence="2">JCM 4416</strain>
    </source>
</reference>
<evidence type="ECO:0008006" key="3">
    <source>
        <dbReference type="Google" id="ProtNLM"/>
    </source>
</evidence>
<dbReference type="Proteomes" id="UP000597853">
    <property type="component" value="Unassembled WGS sequence"/>
</dbReference>
<keyword evidence="2" id="KW-1185">Reference proteome</keyword>
<dbReference type="InterPro" id="IPR046732">
    <property type="entry name" value="DUF6624"/>
</dbReference>
<evidence type="ECO:0000313" key="1">
    <source>
        <dbReference type="EMBL" id="GGS54299.1"/>
    </source>
</evidence>
<comment type="caution">
    <text evidence="1">The sequence shown here is derived from an EMBL/GenBank/DDBJ whole genome shotgun (WGS) entry which is preliminary data.</text>
</comment>
<proteinExistence type="predicted"/>
<accession>A0ABQ2T9N5</accession>
<evidence type="ECO:0000313" key="2">
    <source>
        <dbReference type="Proteomes" id="UP000597853"/>
    </source>
</evidence>
<name>A0ABQ2T9N5_STREZ</name>
<sequence>MTASQPLRPDLARELIALADQSAPHWSRRACNQLDAVHLGQGRHADHANAKRLGRILAEENWPGHRLVGADAARAAWQIALHADDQPDFQRTAARLLYRAAQQGDAPLKHWAHLYDRSLINSGQPQEFGTQYHLDRDGLRACPIRDPASLPARRESVGLSSADTALSTLLERLATPGARSPDSGTVLLAAMAGAA</sequence>
<organism evidence="1 2">
    <name type="scientific">Streptomyces pseudogriseolus</name>
    <name type="common">Streptomyces gancidicus</name>
    <name type="synonym">Streptomyces rubiginosus</name>
    <dbReference type="NCBI Taxonomy" id="36817"/>
    <lineage>
        <taxon>Bacteria</taxon>
        <taxon>Bacillati</taxon>
        <taxon>Actinomycetota</taxon>
        <taxon>Actinomycetes</taxon>
        <taxon>Kitasatosporales</taxon>
        <taxon>Streptomycetaceae</taxon>
        <taxon>Streptomyces</taxon>
        <taxon>Streptomyces pseudogriseolus group</taxon>
    </lineage>
</organism>
<dbReference type="EMBL" id="BMTX01000010">
    <property type="protein sequence ID" value="GGS54299.1"/>
    <property type="molecule type" value="Genomic_DNA"/>
</dbReference>
<protein>
    <recommendedName>
        <fullName evidence="3">Transcriptional regulator</fullName>
    </recommendedName>
</protein>
<gene>
    <name evidence="1" type="ORF">GCM10010285_37350</name>
</gene>